<accession>A0A8S2EIK6</accession>
<proteinExistence type="predicted"/>
<feature type="repeat" description="TPR" evidence="3">
    <location>
        <begin position="569"/>
        <end position="602"/>
    </location>
</feature>
<feature type="repeat" description="TPR" evidence="3">
    <location>
        <begin position="611"/>
        <end position="644"/>
    </location>
</feature>
<dbReference type="InterPro" id="IPR011990">
    <property type="entry name" value="TPR-like_helical_dom_sf"/>
</dbReference>
<dbReference type="EMBL" id="CAJNOK010013366">
    <property type="protein sequence ID" value="CAF1182884.1"/>
    <property type="molecule type" value="Genomic_DNA"/>
</dbReference>
<feature type="compositionally biased region" description="Polar residues" evidence="4">
    <location>
        <begin position="731"/>
        <end position="752"/>
    </location>
</feature>
<comment type="caution">
    <text evidence="5">The sequence shown here is derived from an EMBL/GenBank/DDBJ whole genome shotgun (WGS) entry which is preliminary data.</text>
</comment>
<feature type="compositionally biased region" description="Basic and acidic residues" evidence="4">
    <location>
        <begin position="753"/>
        <end position="763"/>
    </location>
</feature>
<reference evidence="5" key="1">
    <citation type="submission" date="2021-02" db="EMBL/GenBank/DDBJ databases">
        <authorList>
            <person name="Nowell W R."/>
        </authorList>
    </citation>
    <scope>NUCLEOTIDE SEQUENCE</scope>
</reference>
<dbReference type="PROSITE" id="PS50005">
    <property type="entry name" value="TPR"/>
    <property type="match status" value="3"/>
</dbReference>
<dbReference type="SUPFAM" id="SSF48452">
    <property type="entry name" value="TPR-like"/>
    <property type="match status" value="1"/>
</dbReference>
<dbReference type="Pfam" id="PF13181">
    <property type="entry name" value="TPR_8"/>
    <property type="match status" value="1"/>
</dbReference>
<evidence type="ECO:0000313" key="5">
    <source>
        <dbReference type="EMBL" id="CAF1182884.1"/>
    </source>
</evidence>
<dbReference type="Proteomes" id="UP000682733">
    <property type="component" value="Unassembled WGS sequence"/>
</dbReference>
<dbReference type="InterPro" id="IPR019734">
    <property type="entry name" value="TPR_rpt"/>
</dbReference>
<sequence>MAGVFRIPRGRCTVSKDNDALQLLNATYCFQNFTVIWLDSLFVENNDIHIKLKRIFNNLKPFNDIGPCIHYLFQNKTKINVLLIVSYLAAQEIIPVVHELPEIISIYIYCENKQQQEEWIVKQPFLKTGNNIFYDQNLFFKKLKDFASEQNNDENLPYNEALPTVGCFNQNEKNSSIRTLSKQTVEFIWFQLTIEILLRMPITDDSKASMINACRDYHKDNTTQKKHISEFEAACNKSTWTPAAAVTWYTSDTFCPRLTNKALGTQDPDYLFTFRFIITEIHKELDALHTMRIRSNTTLPTVIYRGKVLTMSQFQILNDNINKLVSMNGFLSASTDENVTDIYSDKDGTSDLIGYTRVLFKLLINDDIQRKPFASIKDISRMKDEKEILFSVGTIWQVKSITKDNKVWNVELELSNEDPSIEMINYLKKQLGEISTCLTLGNFLAELEEFEKANKYYQMLLKDLPEDHEDKPTILNNLACLECERGNHNDAAVYINQAIRYINEKTRNNSHNISEMASEVARCTEHVIAQHCNQTLYSATTATNSSAAPIEDTINLITKALTANHSSIGKIFNNQGLLYYSSNDYSNAMTYFKRALENFQEQEIKYPPDIAAAYNNIGVIHFKQGHCNDALENFQNAIKTGLRLLKPTSPSIKDYNRNYDIIQARVELIRDWLAERVSIVQNKNFISNLEPAKQAGRALLYTPTTPTAARGTKGPLKGRGSKADKDEEQQDNGTAATKKQKTKPSNQRSSPDVTRKVAEERKKAAAASQNN</sequence>
<feature type="repeat" description="TPR" evidence="3">
    <location>
        <begin position="434"/>
        <end position="467"/>
    </location>
</feature>
<dbReference type="AlphaFoldDB" id="A0A8S2EIK6"/>
<keyword evidence="2 3" id="KW-0802">TPR repeat</keyword>
<dbReference type="SUPFAM" id="SSF56399">
    <property type="entry name" value="ADP-ribosylation"/>
    <property type="match status" value="1"/>
</dbReference>
<feature type="region of interest" description="Disordered" evidence="4">
    <location>
        <begin position="702"/>
        <end position="771"/>
    </location>
</feature>
<dbReference type="PANTHER" id="PTHR45641">
    <property type="entry name" value="TETRATRICOPEPTIDE REPEAT PROTEIN (AFU_ORTHOLOGUE AFUA_6G03870)"/>
    <property type="match status" value="1"/>
</dbReference>
<dbReference type="Gene3D" id="3.90.176.10">
    <property type="entry name" value="Toxin ADP-ribosyltransferase, Chain A, domain 1"/>
    <property type="match status" value="1"/>
</dbReference>
<protein>
    <submittedName>
        <fullName evidence="5">Uncharacterized protein</fullName>
    </submittedName>
</protein>
<evidence type="ECO:0000256" key="4">
    <source>
        <dbReference type="SAM" id="MobiDB-lite"/>
    </source>
</evidence>
<evidence type="ECO:0000256" key="1">
    <source>
        <dbReference type="ARBA" id="ARBA00022737"/>
    </source>
</evidence>
<keyword evidence="1" id="KW-0677">Repeat</keyword>
<evidence type="ECO:0000313" key="7">
    <source>
        <dbReference type="Proteomes" id="UP000677228"/>
    </source>
</evidence>
<dbReference type="Pfam" id="PF13374">
    <property type="entry name" value="TPR_10"/>
    <property type="match status" value="1"/>
</dbReference>
<evidence type="ECO:0000256" key="3">
    <source>
        <dbReference type="PROSITE-ProRule" id="PRU00339"/>
    </source>
</evidence>
<dbReference type="Gene3D" id="1.25.40.10">
    <property type="entry name" value="Tetratricopeptide repeat domain"/>
    <property type="match status" value="2"/>
</dbReference>
<organism evidence="5 7">
    <name type="scientific">Didymodactylos carnosus</name>
    <dbReference type="NCBI Taxonomy" id="1234261"/>
    <lineage>
        <taxon>Eukaryota</taxon>
        <taxon>Metazoa</taxon>
        <taxon>Spiralia</taxon>
        <taxon>Gnathifera</taxon>
        <taxon>Rotifera</taxon>
        <taxon>Eurotatoria</taxon>
        <taxon>Bdelloidea</taxon>
        <taxon>Philodinida</taxon>
        <taxon>Philodinidae</taxon>
        <taxon>Didymodactylos</taxon>
    </lineage>
</organism>
<dbReference type="SMART" id="SM00028">
    <property type="entry name" value="TPR"/>
    <property type="match status" value="4"/>
</dbReference>
<gene>
    <name evidence="5" type="ORF">OVA965_LOCUS23150</name>
    <name evidence="6" type="ORF">TMI583_LOCUS23869</name>
</gene>
<evidence type="ECO:0000256" key="2">
    <source>
        <dbReference type="ARBA" id="ARBA00022803"/>
    </source>
</evidence>
<dbReference type="Proteomes" id="UP000677228">
    <property type="component" value="Unassembled WGS sequence"/>
</dbReference>
<name>A0A8S2EIK6_9BILA</name>
<evidence type="ECO:0000313" key="6">
    <source>
        <dbReference type="EMBL" id="CAF3994159.1"/>
    </source>
</evidence>
<dbReference type="PANTHER" id="PTHR45641:SF19">
    <property type="entry name" value="NEPHROCYSTIN-3"/>
    <property type="match status" value="1"/>
</dbReference>
<dbReference type="EMBL" id="CAJOBA010034895">
    <property type="protein sequence ID" value="CAF3994159.1"/>
    <property type="molecule type" value="Genomic_DNA"/>
</dbReference>